<proteinExistence type="predicted"/>
<accession>A0ABV0VS58</accession>
<evidence type="ECO:0000313" key="1">
    <source>
        <dbReference type="EMBL" id="MEQ2260015.1"/>
    </source>
</evidence>
<comment type="caution">
    <text evidence="1">The sequence shown here is derived from an EMBL/GenBank/DDBJ whole genome shotgun (WGS) entry which is preliminary data.</text>
</comment>
<protein>
    <submittedName>
        <fullName evidence="1">Uncharacterized protein</fullName>
    </submittedName>
</protein>
<sequence length="111" mass="12795">MAFYITPRVTLEKLQRSKAQVKKPVNMATITHPLHKTFLYGRVAVRKLLLKEHQRLKPFTASNRFSDSDQPPHSILLPPSCYMVEMALRVSVSFYFTYAGFLALISHKQSE</sequence>
<dbReference type="Proteomes" id="UP001444071">
    <property type="component" value="Unassembled WGS sequence"/>
</dbReference>
<gene>
    <name evidence="1" type="ORF">XENORESO_020007</name>
</gene>
<dbReference type="EMBL" id="JAHRIM010010087">
    <property type="protein sequence ID" value="MEQ2260015.1"/>
    <property type="molecule type" value="Genomic_DNA"/>
</dbReference>
<keyword evidence="2" id="KW-1185">Reference proteome</keyword>
<organism evidence="1 2">
    <name type="scientific">Xenotaenia resolanae</name>
    <dbReference type="NCBI Taxonomy" id="208358"/>
    <lineage>
        <taxon>Eukaryota</taxon>
        <taxon>Metazoa</taxon>
        <taxon>Chordata</taxon>
        <taxon>Craniata</taxon>
        <taxon>Vertebrata</taxon>
        <taxon>Euteleostomi</taxon>
        <taxon>Actinopterygii</taxon>
        <taxon>Neopterygii</taxon>
        <taxon>Teleostei</taxon>
        <taxon>Neoteleostei</taxon>
        <taxon>Acanthomorphata</taxon>
        <taxon>Ovalentaria</taxon>
        <taxon>Atherinomorphae</taxon>
        <taxon>Cyprinodontiformes</taxon>
        <taxon>Goodeidae</taxon>
        <taxon>Xenotaenia</taxon>
    </lineage>
</organism>
<evidence type="ECO:0000313" key="2">
    <source>
        <dbReference type="Proteomes" id="UP001444071"/>
    </source>
</evidence>
<name>A0ABV0VS58_9TELE</name>
<reference evidence="1 2" key="1">
    <citation type="submission" date="2021-06" db="EMBL/GenBank/DDBJ databases">
        <authorList>
            <person name="Palmer J.M."/>
        </authorList>
    </citation>
    <scope>NUCLEOTIDE SEQUENCE [LARGE SCALE GENOMIC DNA]</scope>
    <source>
        <strain evidence="1 2">XR_2019</strain>
        <tissue evidence="1">Muscle</tissue>
    </source>
</reference>